<name>A0ABN6HBM3_9BACT</name>
<gene>
    <name evidence="2" type="ORF">HAHE_31460</name>
</gene>
<keyword evidence="1" id="KW-0472">Membrane</keyword>
<accession>A0ABN6HBM3</accession>
<proteinExistence type="predicted"/>
<keyword evidence="3" id="KW-1185">Reference proteome</keyword>
<keyword evidence="1" id="KW-1133">Transmembrane helix</keyword>
<dbReference type="Proteomes" id="UP001374893">
    <property type="component" value="Chromosome"/>
</dbReference>
<keyword evidence="1" id="KW-0812">Transmembrane</keyword>
<reference evidence="2 3" key="1">
    <citation type="submission" date="2021-06" db="EMBL/GenBank/DDBJ databases">
        <title>Complete genome of Haloferula helveola possessing various polysaccharide degrading enzymes.</title>
        <authorList>
            <person name="Takami H."/>
            <person name="Huang C."/>
            <person name="Hamasaki K."/>
        </authorList>
    </citation>
    <scope>NUCLEOTIDE SEQUENCE [LARGE SCALE GENOMIC DNA]</scope>
    <source>
        <strain evidence="2 3">CN-1</strain>
    </source>
</reference>
<dbReference type="RefSeq" id="WP_338685748.1">
    <property type="nucleotide sequence ID" value="NZ_AP024702.1"/>
</dbReference>
<feature type="transmembrane region" description="Helical" evidence="1">
    <location>
        <begin position="87"/>
        <end position="107"/>
    </location>
</feature>
<sequence length="313" mass="34405">MREGNRNAELDALVDAYFEGQLSEEEASRLNVLIEASEQARRRYWELALVHGLLEQGLQTASVKAAAGEKPAAASVKRSIFPKWPGLTAAAAGVVVGIFSASMVWAYRGFQSSTEVKEEILFESFEGDESATLSPLFPDRAGRWFGDLTVAVPTKDGLDPERGESVARFVPASNRKYSYARYIIDAEDLQLTELGAVPQLEVKASFASNQRSLPARYQIRLAAFAQPPEEVRAIWRHESLLFDTVLQHTARNYMASPDQEGWKKLASRIDIPPGTRSLVISLGVAEQEGSAPSGAHYLDAVRVRLISSRVPQG</sequence>
<dbReference type="EMBL" id="AP024702">
    <property type="protein sequence ID" value="BCX49238.1"/>
    <property type="molecule type" value="Genomic_DNA"/>
</dbReference>
<protein>
    <recommendedName>
        <fullName evidence="4">Zinc-finger domain-containing protein</fullName>
    </recommendedName>
</protein>
<evidence type="ECO:0000313" key="2">
    <source>
        <dbReference type="EMBL" id="BCX49238.1"/>
    </source>
</evidence>
<evidence type="ECO:0008006" key="4">
    <source>
        <dbReference type="Google" id="ProtNLM"/>
    </source>
</evidence>
<evidence type="ECO:0000256" key="1">
    <source>
        <dbReference type="SAM" id="Phobius"/>
    </source>
</evidence>
<organism evidence="2 3">
    <name type="scientific">Haloferula helveola</name>
    <dbReference type="NCBI Taxonomy" id="490095"/>
    <lineage>
        <taxon>Bacteria</taxon>
        <taxon>Pseudomonadati</taxon>
        <taxon>Verrucomicrobiota</taxon>
        <taxon>Verrucomicrobiia</taxon>
        <taxon>Verrucomicrobiales</taxon>
        <taxon>Verrucomicrobiaceae</taxon>
        <taxon>Haloferula</taxon>
    </lineage>
</organism>
<evidence type="ECO:0000313" key="3">
    <source>
        <dbReference type="Proteomes" id="UP001374893"/>
    </source>
</evidence>